<evidence type="ECO:0000256" key="1">
    <source>
        <dbReference type="SAM" id="Phobius"/>
    </source>
</evidence>
<proteinExistence type="predicted"/>
<reference evidence="2" key="1">
    <citation type="submission" date="2018-05" db="EMBL/GenBank/DDBJ databases">
        <authorList>
            <person name="Lanie J.A."/>
            <person name="Ng W.-L."/>
            <person name="Kazmierczak K.M."/>
            <person name="Andrzejewski T.M."/>
            <person name="Davidsen T.M."/>
            <person name="Wayne K.J."/>
            <person name="Tettelin H."/>
            <person name="Glass J.I."/>
            <person name="Rusch D."/>
            <person name="Podicherti R."/>
            <person name="Tsui H.-C.T."/>
            <person name="Winkler M.E."/>
        </authorList>
    </citation>
    <scope>NUCLEOTIDE SEQUENCE</scope>
</reference>
<feature type="transmembrane region" description="Helical" evidence="1">
    <location>
        <begin position="12"/>
        <end position="30"/>
    </location>
</feature>
<organism evidence="2">
    <name type="scientific">marine metagenome</name>
    <dbReference type="NCBI Taxonomy" id="408172"/>
    <lineage>
        <taxon>unclassified sequences</taxon>
        <taxon>metagenomes</taxon>
        <taxon>ecological metagenomes</taxon>
    </lineage>
</organism>
<keyword evidence="1" id="KW-0472">Membrane</keyword>
<sequence>MYQVLGKNWDKTKYLILSGFIITFLLLVTVV</sequence>
<protein>
    <submittedName>
        <fullName evidence="2">Uncharacterized protein</fullName>
    </submittedName>
</protein>
<dbReference type="AlphaFoldDB" id="A0A382G4D2"/>
<dbReference type="EMBL" id="UINC01053188">
    <property type="protein sequence ID" value="SVB69407.1"/>
    <property type="molecule type" value="Genomic_DNA"/>
</dbReference>
<keyword evidence="1" id="KW-0812">Transmembrane</keyword>
<feature type="non-terminal residue" evidence="2">
    <location>
        <position position="31"/>
    </location>
</feature>
<keyword evidence="1" id="KW-1133">Transmembrane helix</keyword>
<name>A0A382G4D2_9ZZZZ</name>
<accession>A0A382G4D2</accession>
<evidence type="ECO:0000313" key="2">
    <source>
        <dbReference type="EMBL" id="SVB69407.1"/>
    </source>
</evidence>
<gene>
    <name evidence="2" type="ORF">METZ01_LOCUS222261</name>
</gene>